<sequence>MKRILFTGGGTAGHVIVNTALIPSFREKGYEIDYIGSYEGIEKELIGHMDDVTYHGISTGKLRRYMSKENVKDPFKVAKGILQSLSIIKKRKPGVIFSKGGFVSVPVVIAAKLARVPVVIHESDFTPGLANKLSFPFANRILTTFPETTEHVPEKKAEYIGAVIRDELFQGEEEKGKEMTGFKDGKPVLLVMGGSSGSENINEAIRHNLEALTERYNIVHLTGKGHKDDSYSRKGYVQFEYVTDELKDLLKLADLVVSRAGANAIFEFVALKKPMLLIPLSRKVSRGDQILNAESFERQGFAHSLDEEQITDETFLQAVNKLEEDKEKLKENMNRYEVQKSKDRVIELLQHYEKRKG</sequence>
<dbReference type="SUPFAM" id="SSF53756">
    <property type="entry name" value="UDP-Glycosyltransferase/glycogen phosphorylase"/>
    <property type="match status" value="1"/>
</dbReference>
<evidence type="ECO:0000256" key="2">
    <source>
        <dbReference type="ARBA" id="ARBA00022618"/>
    </source>
</evidence>
<dbReference type="OrthoDB" id="9808936at2"/>
<comment type="similarity">
    <text evidence="10">Belongs to the glycosyltransferase 28 family. MurG subfamily.</text>
</comment>
<feature type="coiled-coil region" evidence="11">
    <location>
        <begin position="312"/>
        <end position="342"/>
    </location>
</feature>
<dbReference type="RefSeq" id="WP_093193551.1">
    <property type="nucleotide sequence ID" value="NZ_FNEV01000005.1"/>
</dbReference>
<feature type="binding site" evidence="10">
    <location>
        <position position="289"/>
    </location>
    <ligand>
        <name>UDP-N-acetyl-alpha-D-glucosamine</name>
        <dbReference type="ChEBI" id="CHEBI:57705"/>
    </ligand>
</feature>
<evidence type="ECO:0000259" key="13">
    <source>
        <dbReference type="Pfam" id="PF04101"/>
    </source>
</evidence>
<dbReference type="GO" id="GO:0050511">
    <property type="term" value="F:undecaprenyldiphospho-muramoylpentapeptide beta-N-acetylglucosaminyltransferase activity"/>
    <property type="evidence" value="ECO:0007669"/>
    <property type="project" value="UniProtKB-UniRule"/>
</dbReference>
<evidence type="ECO:0000256" key="10">
    <source>
        <dbReference type="HAMAP-Rule" id="MF_00033"/>
    </source>
</evidence>
<evidence type="ECO:0000313" key="14">
    <source>
        <dbReference type="EMBL" id="SDJ41703.1"/>
    </source>
</evidence>
<keyword evidence="4 10" id="KW-0808">Transferase</keyword>
<accession>A0A1G8TJR1</accession>
<keyword evidence="1 10" id="KW-1003">Cell membrane</keyword>
<name>A0A1G8TJR1_9BACI</name>
<dbReference type="Pfam" id="PF04101">
    <property type="entry name" value="Glyco_tran_28_C"/>
    <property type="match status" value="1"/>
</dbReference>
<dbReference type="NCBIfam" id="TIGR01133">
    <property type="entry name" value="murG"/>
    <property type="match status" value="1"/>
</dbReference>
<organism evidence="14 15">
    <name type="scientific">Salimicrobium halophilum</name>
    <dbReference type="NCBI Taxonomy" id="86666"/>
    <lineage>
        <taxon>Bacteria</taxon>
        <taxon>Bacillati</taxon>
        <taxon>Bacillota</taxon>
        <taxon>Bacilli</taxon>
        <taxon>Bacillales</taxon>
        <taxon>Bacillaceae</taxon>
        <taxon>Salimicrobium</taxon>
    </lineage>
</organism>
<reference evidence="15" key="1">
    <citation type="submission" date="2016-10" db="EMBL/GenBank/DDBJ databases">
        <authorList>
            <person name="Varghese N."/>
            <person name="Submissions S."/>
        </authorList>
    </citation>
    <scope>NUCLEOTIDE SEQUENCE [LARGE SCALE GENOMIC DNA]</scope>
    <source>
        <strain evidence="15">DSM 4771</strain>
    </source>
</reference>
<keyword evidence="8 10" id="KW-0131">Cell cycle</keyword>
<dbReference type="UniPathway" id="UPA00219"/>
<dbReference type="Gene3D" id="3.40.50.2000">
    <property type="entry name" value="Glycogen Phosphorylase B"/>
    <property type="match status" value="2"/>
</dbReference>
<dbReference type="AlphaFoldDB" id="A0A1G8TJR1"/>
<keyword evidence="15" id="KW-1185">Reference proteome</keyword>
<dbReference type="InterPro" id="IPR007235">
    <property type="entry name" value="Glyco_trans_28_C"/>
</dbReference>
<keyword evidence="2 10" id="KW-0132">Cell division</keyword>
<keyword evidence="3 10" id="KW-0328">Glycosyltransferase</keyword>
<feature type="binding site" evidence="10">
    <location>
        <position position="195"/>
    </location>
    <ligand>
        <name>UDP-N-acetyl-alpha-D-glucosamine</name>
        <dbReference type="ChEBI" id="CHEBI:57705"/>
    </ligand>
</feature>
<evidence type="ECO:0000256" key="5">
    <source>
        <dbReference type="ARBA" id="ARBA00022960"/>
    </source>
</evidence>
<comment type="function">
    <text evidence="10">Cell wall formation. Catalyzes the transfer of a GlcNAc subunit on undecaprenyl-pyrophosphoryl-MurNAc-pentapeptide (lipid intermediate I) to form undecaprenyl-pyrophosphoryl-MurNAc-(pentapeptide)GlcNAc (lipid intermediate II).</text>
</comment>
<dbReference type="PANTHER" id="PTHR21015:SF27">
    <property type="entry name" value="UDP-N-ACETYLGLUCOSAMINE--N-ACETYLMURAMYL-(PENTAPEPTIDE) PYROPHOSPHORYL-UNDECAPRENOL N-ACETYLGLUCOSAMINE TRANSFERASE"/>
    <property type="match status" value="1"/>
</dbReference>
<feature type="domain" description="Glycosyl transferase family 28 C-terminal" evidence="13">
    <location>
        <begin position="188"/>
        <end position="343"/>
    </location>
</feature>
<comment type="caution">
    <text evidence="10">Lacks conserved residue(s) required for the propagation of feature annotation.</text>
</comment>
<feature type="binding site" evidence="10">
    <location>
        <position position="165"/>
    </location>
    <ligand>
        <name>UDP-N-acetyl-alpha-D-glucosamine</name>
        <dbReference type="ChEBI" id="CHEBI:57705"/>
    </ligand>
</feature>
<evidence type="ECO:0000256" key="9">
    <source>
        <dbReference type="ARBA" id="ARBA00023316"/>
    </source>
</evidence>
<dbReference type="GO" id="GO:0005886">
    <property type="term" value="C:plasma membrane"/>
    <property type="evidence" value="ECO:0007669"/>
    <property type="project" value="UniProtKB-SubCell"/>
</dbReference>
<comment type="catalytic activity">
    <reaction evidence="10">
        <text>di-trans,octa-cis-undecaprenyl diphospho-N-acetyl-alpha-D-muramoyl-L-alanyl-D-glutamyl-meso-2,6-diaminopimeloyl-D-alanyl-D-alanine + UDP-N-acetyl-alpha-D-glucosamine = di-trans,octa-cis-undecaprenyl diphospho-[N-acetyl-alpha-D-glucosaminyl-(1-&gt;4)]-N-acetyl-alpha-D-muramoyl-L-alanyl-D-glutamyl-meso-2,6-diaminopimeloyl-D-alanyl-D-alanine + UDP + H(+)</text>
        <dbReference type="Rhea" id="RHEA:31227"/>
        <dbReference type="ChEBI" id="CHEBI:15378"/>
        <dbReference type="ChEBI" id="CHEBI:57705"/>
        <dbReference type="ChEBI" id="CHEBI:58223"/>
        <dbReference type="ChEBI" id="CHEBI:61387"/>
        <dbReference type="ChEBI" id="CHEBI:61388"/>
        <dbReference type="EC" id="2.4.1.227"/>
    </reaction>
</comment>
<dbReference type="GO" id="GO:0005975">
    <property type="term" value="P:carbohydrate metabolic process"/>
    <property type="evidence" value="ECO:0007669"/>
    <property type="project" value="InterPro"/>
</dbReference>
<dbReference type="GO" id="GO:0051301">
    <property type="term" value="P:cell division"/>
    <property type="evidence" value="ECO:0007669"/>
    <property type="project" value="UniProtKB-KW"/>
</dbReference>
<keyword evidence="9 10" id="KW-0961">Cell wall biogenesis/degradation</keyword>
<dbReference type="PANTHER" id="PTHR21015">
    <property type="entry name" value="UDP-N-ACETYLGLUCOSAMINE--N-ACETYLMURAMYL-(PENTAPEPTIDE) PYROPHOSPHORYL-UNDECAPRENOL N-ACETYLGLUCOSAMINE TRANSFERASE 1"/>
    <property type="match status" value="1"/>
</dbReference>
<dbReference type="GO" id="GO:0008360">
    <property type="term" value="P:regulation of cell shape"/>
    <property type="evidence" value="ECO:0007669"/>
    <property type="project" value="UniProtKB-KW"/>
</dbReference>
<dbReference type="InterPro" id="IPR006009">
    <property type="entry name" value="GlcNAc_MurG"/>
</dbReference>
<dbReference type="GO" id="GO:0071555">
    <property type="term" value="P:cell wall organization"/>
    <property type="evidence" value="ECO:0007669"/>
    <property type="project" value="UniProtKB-KW"/>
</dbReference>
<comment type="subcellular location">
    <subcellularLocation>
        <location evidence="10">Cell membrane</location>
        <topology evidence="10">Peripheral membrane protein</topology>
        <orientation evidence="10">Cytoplasmic side</orientation>
    </subcellularLocation>
</comment>
<dbReference type="CDD" id="cd03785">
    <property type="entry name" value="GT28_MurG"/>
    <property type="match status" value="1"/>
</dbReference>
<evidence type="ECO:0000313" key="15">
    <source>
        <dbReference type="Proteomes" id="UP000199225"/>
    </source>
</evidence>
<evidence type="ECO:0000256" key="6">
    <source>
        <dbReference type="ARBA" id="ARBA00022984"/>
    </source>
</evidence>
<evidence type="ECO:0000256" key="1">
    <source>
        <dbReference type="ARBA" id="ARBA00022475"/>
    </source>
</evidence>
<feature type="domain" description="Glycosyltransferase family 28 N-terminal" evidence="12">
    <location>
        <begin position="4"/>
        <end position="142"/>
    </location>
</feature>
<dbReference type="HAMAP" id="MF_00033">
    <property type="entry name" value="MurG"/>
    <property type="match status" value="1"/>
</dbReference>
<dbReference type="GO" id="GO:0009252">
    <property type="term" value="P:peptidoglycan biosynthetic process"/>
    <property type="evidence" value="ECO:0007669"/>
    <property type="project" value="UniProtKB-UniRule"/>
</dbReference>
<evidence type="ECO:0000256" key="8">
    <source>
        <dbReference type="ARBA" id="ARBA00023306"/>
    </source>
</evidence>
<evidence type="ECO:0000256" key="11">
    <source>
        <dbReference type="SAM" id="Coils"/>
    </source>
</evidence>
<dbReference type="InterPro" id="IPR004276">
    <property type="entry name" value="GlycoTrans_28_N"/>
</dbReference>
<proteinExistence type="inferred from homology"/>
<evidence type="ECO:0000256" key="4">
    <source>
        <dbReference type="ARBA" id="ARBA00022679"/>
    </source>
</evidence>
<dbReference type="EC" id="2.4.1.227" evidence="10"/>
<dbReference type="GO" id="GO:0051991">
    <property type="term" value="F:UDP-N-acetyl-D-glucosamine:N-acetylmuramoyl-L-alanyl-D-glutamyl-meso-2,6-diaminopimelyl-D-alanyl-D-alanine-diphosphoundecaprenol 4-beta-N-acetylglucosaminlytransferase activity"/>
    <property type="evidence" value="ECO:0007669"/>
    <property type="project" value="RHEA"/>
</dbReference>
<keyword evidence="11" id="KW-0175">Coiled coil</keyword>
<dbReference type="NCBIfam" id="NF009102">
    <property type="entry name" value="PRK12446.1"/>
    <property type="match status" value="1"/>
</dbReference>
<keyword evidence="6 10" id="KW-0573">Peptidoglycan synthesis</keyword>
<feature type="binding site" evidence="10">
    <location>
        <begin position="11"/>
        <end position="13"/>
    </location>
    <ligand>
        <name>UDP-N-acetyl-alpha-D-glucosamine</name>
        <dbReference type="ChEBI" id="CHEBI:57705"/>
    </ligand>
</feature>
<dbReference type="Pfam" id="PF03033">
    <property type="entry name" value="Glyco_transf_28"/>
    <property type="match status" value="1"/>
</dbReference>
<evidence type="ECO:0000256" key="3">
    <source>
        <dbReference type="ARBA" id="ARBA00022676"/>
    </source>
</evidence>
<dbReference type="EMBL" id="FNEV01000005">
    <property type="protein sequence ID" value="SDJ41703.1"/>
    <property type="molecule type" value="Genomic_DNA"/>
</dbReference>
<keyword evidence="5 10" id="KW-0133">Cell shape</keyword>
<evidence type="ECO:0000259" key="12">
    <source>
        <dbReference type="Pfam" id="PF03033"/>
    </source>
</evidence>
<dbReference type="Proteomes" id="UP000199225">
    <property type="component" value="Unassembled WGS sequence"/>
</dbReference>
<gene>
    <name evidence="10" type="primary">murG</name>
    <name evidence="14" type="ORF">SAMN04490247_1820</name>
</gene>
<dbReference type="STRING" id="86666.SAMN04490247_1820"/>
<protein>
    <recommendedName>
        <fullName evidence="10">UDP-N-acetylglucosamine--N-acetylmuramyl-(pentapeptide) pyrophosphoryl-undecaprenol N-acetylglucosamine transferase</fullName>
        <ecNumber evidence="10">2.4.1.227</ecNumber>
    </recommendedName>
    <alternativeName>
        <fullName evidence="10">Undecaprenyl-PP-MurNAc-pentapeptide-UDPGlcNAc GlcNAc transferase</fullName>
    </alternativeName>
</protein>
<evidence type="ECO:0000256" key="7">
    <source>
        <dbReference type="ARBA" id="ARBA00023136"/>
    </source>
</evidence>
<comment type="pathway">
    <text evidence="10">Cell wall biogenesis; peptidoglycan biosynthesis.</text>
</comment>
<keyword evidence="7 10" id="KW-0472">Membrane</keyword>